<name>A0AAD4HTU0_9PEZI</name>
<gene>
    <name evidence="7" type="ORF">NEMBOFW57_010248</name>
</gene>
<feature type="domain" description="Fe2OG dioxygenase" evidence="6">
    <location>
        <begin position="69"/>
        <end position="198"/>
    </location>
</feature>
<keyword evidence="4" id="KW-0560">Oxidoreductase</keyword>
<dbReference type="GO" id="GO:0005783">
    <property type="term" value="C:endoplasmic reticulum"/>
    <property type="evidence" value="ECO:0007669"/>
    <property type="project" value="TreeGrafter"/>
</dbReference>
<evidence type="ECO:0000256" key="5">
    <source>
        <dbReference type="ARBA" id="ARBA00023004"/>
    </source>
</evidence>
<evidence type="ECO:0000313" key="8">
    <source>
        <dbReference type="Proteomes" id="UP001197093"/>
    </source>
</evidence>
<keyword evidence="3" id="KW-0223">Dioxygenase</keyword>
<dbReference type="SMART" id="SM00702">
    <property type="entry name" value="P4Hc"/>
    <property type="match status" value="1"/>
</dbReference>
<reference evidence="7" key="1">
    <citation type="submission" date="2023-02" db="EMBL/GenBank/DDBJ databases">
        <authorList>
            <person name="Palmer J.M."/>
        </authorList>
    </citation>
    <scope>NUCLEOTIDE SEQUENCE</scope>
    <source>
        <strain evidence="7">FW57</strain>
    </source>
</reference>
<evidence type="ECO:0000313" key="7">
    <source>
        <dbReference type="EMBL" id="KAG7285619.1"/>
    </source>
</evidence>
<comment type="cofactor">
    <cofactor evidence="1">
        <name>L-ascorbate</name>
        <dbReference type="ChEBI" id="CHEBI:38290"/>
    </cofactor>
</comment>
<accession>A0AAD4HTU0</accession>
<dbReference type="InterPro" id="IPR006620">
    <property type="entry name" value="Pro_4_hyd_alph"/>
</dbReference>
<dbReference type="PANTHER" id="PTHR10869">
    <property type="entry name" value="PROLYL 4-HYDROXYLASE ALPHA SUBUNIT"/>
    <property type="match status" value="1"/>
</dbReference>
<dbReference type="InterPro" id="IPR005123">
    <property type="entry name" value="Oxoglu/Fe-dep_dioxygenase_dom"/>
</dbReference>
<evidence type="ECO:0000256" key="1">
    <source>
        <dbReference type="ARBA" id="ARBA00001961"/>
    </source>
</evidence>
<dbReference type="Gene3D" id="2.60.120.620">
    <property type="entry name" value="q2cbj1_9rhob like domain"/>
    <property type="match status" value="1"/>
</dbReference>
<keyword evidence="8" id="KW-1185">Reference proteome</keyword>
<dbReference type="PANTHER" id="PTHR10869:SF246">
    <property type="entry name" value="TRANSMEMBRANE PROLYL 4-HYDROXYLASE"/>
    <property type="match status" value="1"/>
</dbReference>
<dbReference type="PROSITE" id="PS51471">
    <property type="entry name" value="FE2OG_OXY"/>
    <property type="match status" value="1"/>
</dbReference>
<dbReference type="GO" id="GO:0004656">
    <property type="term" value="F:procollagen-proline 4-dioxygenase activity"/>
    <property type="evidence" value="ECO:0007669"/>
    <property type="project" value="TreeGrafter"/>
</dbReference>
<proteinExistence type="predicted"/>
<protein>
    <recommendedName>
        <fullName evidence="6">Fe2OG dioxygenase domain-containing protein</fullName>
    </recommendedName>
</protein>
<keyword evidence="2" id="KW-0479">Metal-binding</keyword>
<dbReference type="InterPro" id="IPR045054">
    <property type="entry name" value="P4HA-like"/>
</dbReference>
<dbReference type="AlphaFoldDB" id="A0AAD4HTU0"/>
<keyword evidence="5" id="KW-0408">Iron</keyword>
<evidence type="ECO:0000256" key="4">
    <source>
        <dbReference type="ARBA" id="ARBA00023002"/>
    </source>
</evidence>
<sequence length="213" mass="24294">MYIRNFLTEDERRHLLDASEGQFRHSAVADGKRGTRRTSQSAYVARDHVVKCIEERALSVQGYDVPSSHLEPLQLVKYAPEEEYHFHTDWFADPAYTLPVNGGNRVSSFFAYVYTRNDTTGGGTNFPLLDAPVDQRWCDIVDCDEPWDRGLTFRPVAGNAIYWENLRSDRRSGNYKALHAGLPLSSGEKVGLNIWTRQAPLSEEARSYMTYPI</sequence>
<evidence type="ECO:0000259" key="6">
    <source>
        <dbReference type="PROSITE" id="PS51471"/>
    </source>
</evidence>
<dbReference type="GO" id="GO:0031418">
    <property type="term" value="F:L-ascorbic acid binding"/>
    <property type="evidence" value="ECO:0007669"/>
    <property type="project" value="InterPro"/>
</dbReference>
<evidence type="ECO:0000256" key="3">
    <source>
        <dbReference type="ARBA" id="ARBA00022964"/>
    </source>
</evidence>
<dbReference type="EMBL" id="JAHCVI010000005">
    <property type="protein sequence ID" value="KAG7285619.1"/>
    <property type="molecule type" value="Genomic_DNA"/>
</dbReference>
<dbReference type="InterPro" id="IPR044862">
    <property type="entry name" value="Pro_4_hyd_alph_FE2OG_OXY"/>
</dbReference>
<dbReference type="Pfam" id="PF13640">
    <property type="entry name" value="2OG-FeII_Oxy_3"/>
    <property type="match status" value="1"/>
</dbReference>
<dbReference type="GO" id="GO:0005506">
    <property type="term" value="F:iron ion binding"/>
    <property type="evidence" value="ECO:0007669"/>
    <property type="project" value="InterPro"/>
</dbReference>
<evidence type="ECO:0000256" key="2">
    <source>
        <dbReference type="ARBA" id="ARBA00022723"/>
    </source>
</evidence>
<dbReference type="Proteomes" id="UP001197093">
    <property type="component" value="Unassembled WGS sequence"/>
</dbReference>
<organism evidence="7 8">
    <name type="scientific">Staphylotrichum longicolle</name>
    <dbReference type="NCBI Taxonomy" id="669026"/>
    <lineage>
        <taxon>Eukaryota</taxon>
        <taxon>Fungi</taxon>
        <taxon>Dikarya</taxon>
        <taxon>Ascomycota</taxon>
        <taxon>Pezizomycotina</taxon>
        <taxon>Sordariomycetes</taxon>
        <taxon>Sordariomycetidae</taxon>
        <taxon>Sordariales</taxon>
        <taxon>Chaetomiaceae</taxon>
        <taxon>Staphylotrichum</taxon>
    </lineage>
</organism>
<comment type="caution">
    <text evidence="7">The sequence shown here is derived from an EMBL/GenBank/DDBJ whole genome shotgun (WGS) entry which is preliminary data.</text>
</comment>